<proteinExistence type="predicted"/>
<reference evidence="1 2" key="1">
    <citation type="journal article" date="2020" name="Microorganisms">
        <title>Osmotic Adaptation and Compatible Solute Biosynthesis of Phototrophic Bacteria as Revealed from Genome Analyses.</title>
        <authorList>
            <person name="Imhoff J.F."/>
            <person name="Rahn T."/>
            <person name="Kunzel S."/>
            <person name="Keller A."/>
            <person name="Neulinger S.C."/>
        </authorList>
    </citation>
    <scope>NUCLEOTIDE SEQUENCE [LARGE SCALE GENOMIC DNA]</scope>
    <source>
        <strain evidence="1 2">DSM 6210</strain>
    </source>
</reference>
<keyword evidence="2" id="KW-1185">Reference proteome</keyword>
<name>A0ABS1CIH2_9GAMM</name>
<dbReference type="EMBL" id="NRRV01000031">
    <property type="protein sequence ID" value="MBK1631714.1"/>
    <property type="molecule type" value="Genomic_DNA"/>
</dbReference>
<protein>
    <submittedName>
        <fullName evidence="1">Uncharacterized protein</fullName>
    </submittedName>
</protein>
<evidence type="ECO:0000313" key="1">
    <source>
        <dbReference type="EMBL" id="MBK1631714.1"/>
    </source>
</evidence>
<organism evidence="1 2">
    <name type="scientific">Thiohalocapsa halophila</name>
    <dbReference type="NCBI Taxonomy" id="69359"/>
    <lineage>
        <taxon>Bacteria</taxon>
        <taxon>Pseudomonadati</taxon>
        <taxon>Pseudomonadota</taxon>
        <taxon>Gammaproteobacteria</taxon>
        <taxon>Chromatiales</taxon>
        <taxon>Chromatiaceae</taxon>
        <taxon>Thiohalocapsa</taxon>
    </lineage>
</organism>
<evidence type="ECO:0000313" key="2">
    <source>
        <dbReference type="Proteomes" id="UP000748752"/>
    </source>
</evidence>
<gene>
    <name evidence="1" type="ORF">CKO31_13350</name>
</gene>
<sequence length="83" mass="9573">MHVDHKHRAPIQSVIGFTKCDYLLSWFVKIIRLIAHGHPIVYVAITRLQPPLVTELNLLMVGRQFMKRQWTVSCPILASDAPR</sequence>
<accession>A0ABS1CIH2</accession>
<comment type="caution">
    <text evidence="1">The sequence shown here is derived from an EMBL/GenBank/DDBJ whole genome shotgun (WGS) entry which is preliminary data.</text>
</comment>
<dbReference type="Proteomes" id="UP000748752">
    <property type="component" value="Unassembled WGS sequence"/>
</dbReference>